<dbReference type="Proteomes" id="UP000619479">
    <property type="component" value="Unassembled WGS sequence"/>
</dbReference>
<accession>A0A919IQ21</accession>
<feature type="region of interest" description="Disordered" evidence="1">
    <location>
        <begin position="41"/>
        <end position="81"/>
    </location>
</feature>
<comment type="caution">
    <text evidence="2">The sequence shown here is derived from an EMBL/GenBank/DDBJ whole genome shotgun (WGS) entry which is preliminary data.</text>
</comment>
<name>A0A919IQ21_9ACTN</name>
<proteinExistence type="predicted"/>
<dbReference type="AlphaFoldDB" id="A0A919IQ21"/>
<sequence length="81" mass="8629">MTVDGHTAEVVEVTGRATTQLRLRALPAADAAMEHITLSFGRRPARRNAQRPADIADSPVGEHSRNTGAKSRPPAEGTRDG</sequence>
<evidence type="ECO:0000313" key="2">
    <source>
        <dbReference type="EMBL" id="GID69378.1"/>
    </source>
</evidence>
<evidence type="ECO:0000256" key="1">
    <source>
        <dbReference type="SAM" id="MobiDB-lite"/>
    </source>
</evidence>
<keyword evidence="3" id="KW-1185">Reference proteome</keyword>
<dbReference type="EMBL" id="BOMH01000060">
    <property type="protein sequence ID" value="GID69378.1"/>
    <property type="molecule type" value="Genomic_DNA"/>
</dbReference>
<gene>
    <name evidence="2" type="ORF">Acy02nite_72590</name>
</gene>
<organism evidence="2 3">
    <name type="scientific">Actinoplanes cyaneus</name>
    <dbReference type="NCBI Taxonomy" id="52696"/>
    <lineage>
        <taxon>Bacteria</taxon>
        <taxon>Bacillati</taxon>
        <taxon>Actinomycetota</taxon>
        <taxon>Actinomycetes</taxon>
        <taxon>Micromonosporales</taxon>
        <taxon>Micromonosporaceae</taxon>
        <taxon>Actinoplanes</taxon>
    </lineage>
</organism>
<reference evidence="2" key="1">
    <citation type="submission" date="2021-01" db="EMBL/GenBank/DDBJ databases">
        <title>Whole genome shotgun sequence of Actinoplanes cyaneus NBRC 14990.</title>
        <authorList>
            <person name="Komaki H."/>
            <person name="Tamura T."/>
        </authorList>
    </citation>
    <scope>NUCLEOTIDE SEQUENCE</scope>
    <source>
        <strain evidence="2">NBRC 14990</strain>
    </source>
</reference>
<evidence type="ECO:0000313" key="3">
    <source>
        <dbReference type="Proteomes" id="UP000619479"/>
    </source>
</evidence>
<protein>
    <submittedName>
        <fullName evidence="2">Uncharacterized protein</fullName>
    </submittedName>
</protein>